<keyword evidence="2" id="KW-1185">Reference proteome</keyword>
<protein>
    <submittedName>
        <fullName evidence="1">Uncharacterized protein</fullName>
    </submittedName>
</protein>
<name>A0A8X6YRM2_9ARAC</name>
<reference evidence="1" key="1">
    <citation type="submission" date="2020-08" db="EMBL/GenBank/DDBJ databases">
        <title>Multicomponent nature underlies the extraordinary mechanical properties of spider dragline silk.</title>
        <authorList>
            <person name="Kono N."/>
            <person name="Nakamura H."/>
            <person name="Mori M."/>
            <person name="Yoshida Y."/>
            <person name="Ohtoshi R."/>
            <person name="Malay A.D."/>
            <person name="Moran D.A.P."/>
            <person name="Tomita M."/>
            <person name="Numata K."/>
            <person name="Arakawa K."/>
        </authorList>
    </citation>
    <scope>NUCLEOTIDE SEQUENCE</scope>
</reference>
<dbReference type="Proteomes" id="UP000886998">
    <property type="component" value="Unassembled WGS sequence"/>
</dbReference>
<dbReference type="AlphaFoldDB" id="A0A8X6YRM2"/>
<organism evidence="1 2">
    <name type="scientific">Trichonephila inaurata madagascariensis</name>
    <dbReference type="NCBI Taxonomy" id="2747483"/>
    <lineage>
        <taxon>Eukaryota</taxon>
        <taxon>Metazoa</taxon>
        <taxon>Ecdysozoa</taxon>
        <taxon>Arthropoda</taxon>
        <taxon>Chelicerata</taxon>
        <taxon>Arachnida</taxon>
        <taxon>Araneae</taxon>
        <taxon>Araneomorphae</taxon>
        <taxon>Entelegynae</taxon>
        <taxon>Araneoidea</taxon>
        <taxon>Nephilidae</taxon>
        <taxon>Trichonephila</taxon>
        <taxon>Trichonephila inaurata</taxon>
    </lineage>
</organism>
<comment type="caution">
    <text evidence="1">The sequence shown here is derived from an EMBL/GenBank/DDBJ whole genome shotgun (WGS) entry which is preliminary data.</text>
</comment>
<dbReference type="EMBL" id="BMAV01022357">
    <property type="protein sequence ID" value="GFY77198.1"/>
    <property type="molecule type" value="Genomic_DNA"/>
</dbReference>
<proteinExistence type="predicted"/>
<evidence type="ECO:0000313" key="2">
    <source>
        <dbReference type="Proteomes" id="UP000886998"/>
    </source>
</evidence>
<gene>
    <name evidence="1" type="ORF">TNIN_463631</name>
</gene>
<evidence type="ECO:0000313" key="1">
    <source>
        <dbReference type="EMBL" id="GFY77198.1"/>
    </source>
</evidence>
<accession>A0A8X6YRM2</accession>
<sequence>MELSRRLTLGTCFGTGLAMEKSILDVGNPYPFEPSVDMRYSADKCLGILARNGRVWESGILSTYTPVTLTSSNLSIRAGHL</sequence>